<evidence type="ECO:0000313" key="3">
    <source>
        <dbReference type="Proteomes" id="UP001144096"/>
    </source>
</evidence>
<dbReference type="EMBL" id="JAMXQV010000003">
    <property type="protein sequence ID" value="MCR6482943.1"/>
    <property type="molecule type" value="Genomic_DNA"/>
</dbReference>
<reference evidence="2" key="1">
    <citation type="submission" date="2022-06" db="EMBL/GenBank/DDBJ databases">
        <title>Amycolatopsis iheyaensis sp. nov., a new species of the genus Amycolatopsis isolated from soil in Iheya island, Japan.</title>
        <authorList>
            <person name="Ngamcharungchit C."/>
            <person name="Kanto H."/>
            <person name="Take A."/>
            <person name="Intra B."/>
            <person name="Matsumoto A."/>
            <person name="Panbangred W."/>
            <person name="Inahashi Y."/>
        </authorList>
    </citation>
    <scope>NUCLEOTIDE SEQUENCE</scope>
    <source>
        <strain evidence="2">OK19-0408</strain>
    </source>
</reference>
<dbReference type="Proteomes" id="UP001144096">
    <property type="component" value="Unassembled WGS sequence"/>
</dbReference>
<dbReference type="GO" id="GO:0006508">
    <property type="term" value="P:proteolysis"/>
    <property type="evidence" value="ECO:0007669"/>
    <property type="project" value="InterPro"/>
</dbReference>
<dbReference type="AlphaFoldDB" id="A0A9X2N962"/>
<gene>
    <name evidence="2" type="ORF">M8542_08935</name>
</gene>
<sequence>MPSSEPALGAVTVFDDVPAVANLDPGLRTALRRAAADVGFVVNSGWRSPEHQARLRREAVARYGSEEAAARWVATPETSAHVRGLAVDIGPPAAAAWLSEHGAAYGLCRVYRNEPWHFELCPEAAEGGCPPMYADPSQDPRMRSA</sequence>
<dbReference type="PANTHER" id="PTHR34385:SF1">
    <property type="entry name" value="PEPTIDOGLYCAN L-ALANYL-D-GLUTAMATE ENDOPEPTIDASE CWLK"/>
    <property type="match status" value="1"/>
</dbReference>
<dbReference type="Pfam" id="PF02557">
    <property type="entry name" value="VanY"/>
    <property type="match status" value="1"/>
</dbReference>
<dbReference type="RefSeq" id="WP_257919559.1">
    <property type="nucleotide sequence ID" value="NZ_JAMXQV010000003.1"/>
</dbReference>
<comment type="caution">
    <text evidence="2">The sequence shown here is derived from an EMBL/GenBank/DDBJ whole genome shotgun (WGS) entry which is preliminary data.</text>
</comment>
<dbReference type="InterPro" id="IPR003709">
    <property type="entry name" value="VanY-like_core_dom"/>
</dbReference>
<dbReference type="InterPro" id="IPR052179">
    <property type="entry name" value="DD-CPase-like"/>
</dbReference>
<dbReference type="SUPFAM" id="SSF55166">
    <property type="entry name" value="Hedgehog/DD-peptidase"/>
    <property type="match status" value="1"/>
</dbReference>
<dbReference type="InterPro" id="IPR009045">
    <property type="entry name" value="Zn_M74/Hedgehog-like"/>
</dbReference>
<proteinExistence type="predicted"/>
<dbReference type="CDD" id="cd14846">
    <property type="entry name" value="Peptidase_M15_like"/>
    <property type="match status" value="1"/>
</dbReference>
<dbReference type="PANTHER" id="PTHR34385">
    <property type="entry name" value="D-ALANYL-D-ALANINE CARBOXYPEPTIDASE"/>
    <property type="match status" value="1"/>
</dbReference>
<name>A0A9X2N962_9PSEU</name>
<dbReference type="Gene3D" id="3.30.1380.10">
    <property type="match status" value="1"/>
</dbReference>
<evidence type="ECO:0000313" key="2">
    <source>
        <dbReference type="EMBL" id="MCR6482943.1"/>
    </source>
</evidence>
<evidence type="ECO:0000259" key="1">
    <source>
        <dbReference type="Pfam" id="PF02557"/>
    </source>
</evidence>
<protein>
    <submittedName>
        <fullName evidence="2">M15 family metallopeptidase</fullName>
    </submittedName>
</protein>
<keyword evidence="3" id="KW-1185">Reference proteome</keyword>
<organism evidence="2 3">
    <name type="scientific">Amycolatopsis iheyensis</name>
    <dbReference type="NCBI Taxonomy" id="2945988"/>
    <lineage>
        <taxon>Bacteria</taxon>
        <taxon>Bacillati</taxon>
        <taxon>Actinomycetota</taxon>
        <taxon>Actinomycetes</taxon>
        <taxon>Pseudonocardiales</taxon>
        <taxon>Pseudonocardiaceae</taxon>
        <taxon>Amycolatopsis</taxon>
    </lineage>
</organism>
<dbReference type="GO" id="GO:0008233">
    <property type="term" value="F:peptidase activity"/>
    <property type="evidence" value="ECO:0007669"/>
    <property type="project" value="InterPro"/>
</dbReference>
<accession>A0A9X2N962</accession>
<feature type="domain" description="D-alanyl-D-alanine carboxypeptidase-like core" evidence="1">
    <location>
        <begin position="34"/>
        <end position="118"/>
    </location>
</feature>